<protein>
    <submittedName>
        <fullName evidence="2">PH domain-containing protein</fullName>
    </submittedName>
</protein>
<dbReference type="PANTHER" id="PTHR35796">
    <property type="entry name" value="HYPOTHETICAL CYTOSOLIC PROTEIN"/>
    <property type="match status" value="1"/>
</dbReference>
<dbReference type="PANTHER" id="PTHR35796:SF3">
    <property type="entry name" value="BHLH DOMAIN-CONTAINING PROTEIN"/>
    <property type="match status" value="1"/>
</dbReference>
<dbReference type="Proteomes" id="UP000306420">
    <property type="component" value="Unassembled WGS sequence"/>
</dbReference>
<evidence type="ECO:0000259" key="1">
    <source>
        <dbReference type="Pfam" id="PF08000"/>
    </source>
</evidence>
<dbReference type="EMBL" id="VBSP01000029">
    <property type="protein sequence ID" value="TLQ40420.1"/>
    <property type="molecule type" value="Genomic_DNA"/>
</dbReference>
<feature type="domain" description="Bacterial Pleckstrin homology" evidence="1">
    <location>
        <begin position="3"/>
        <end position="122"/>
    </location>
</feature>
<name>A0A5R9DY87_9LACT</name>
<accession>A0A5R9DY87</accession>
<evidence type="ECO:0000313" key="2">
    <source>
        <dbReference type="EMBL" id="TLQ40420.1"/>
    </source>
</evidence>
<dbReference type="Gene3D" id="2.30.29.50">
    <property type="entry name" value="Bacterial Pleckstrin homology domain"/>
    <property type="match status" value="1"/>
</dbReference>
<organism evidence="2 3">
    <name type="scientific">Ruoffia tabacinasalis</name>
    <dbReference type="NCBI Taxonomy" id="87458"/>
    <lineage>
        <taxon>Bacteria</taxon>
        <taxon>Bacillati</taxon>
        <taxon>Bacillota</taxon>
        <taxon>Bacilli</taxon>
        <taxon>Lactobacillales</taxon>
        <taxon>Aerococcaceae</taxon>
        <taxon>Ruoffia</taxon>
    </lineage>
</organism>
<dbReference type="OrthoDB" id="9803613at2"/>
<dbReference type="CDD" id="cd13225">
    <property type="entry name" value="PH-like_bacteria"/>
    <property type="match status" value="1"/>
</dbReference>
<evidence type="ECO:0000313" key="3">
    <source>
        <dbReference type="Proteomes" id="UP000306420"/>
    </source>
</evidence>
<dbReference type="AlphaFoldDB" id="A0A5R9DY87"/>
<reference evidence="2 3" key="1">
    <citation type="submission" date="2019-05" db="EMBL/GenBank/DDBJ databases">
        <title>The metagenome of a microbial culture collection derived from dairy environment covers the genomic content of the human microbiome.</title>
        <authorList>
            <person name="Roder T."/>
            <person name="Wuthrich D."/>
            <person name="Sattari Z."/>
            <person name="Von Ah U."/>
            <person name="Bar C."/>
            <person name="Ronchi F."/>
            <person name="Macpherson A.J."/>
            <person name="Ganal-Vonarburg S.C."/>
            <person name="Bruggmann R."/>
            <person name="Vergeres G."/>
        </authorList>
    </citation>
    <scope>NUCLEOTIDE SEQUENCE [LARGE SCALE GENOMIC DNA]</scope>
    <source>
        <strain evidence="2 3">FAM 24227</strain>
    </source>
</reference>
<dbReference type="Pfam" id="PF08000">
    <property type="entry name" value="bPH_1"/>
    <property type="match status" value="1"/>
</dbReference>
<dbReference type="InterPro" id="IPR012544">
    <property type="entry name" value="PHb"/>
</dbReference>
<proteinExistence type="predicted"/>
<dbReference type="RefSeq" id="WP_138404929.1">
    <property type="nucleotide sequence ID" value="NZ_VBSP01000029.1"/>
</dbReference>
<dbReference type="SUPFAM" id="SSF50729">
    <property type="entry name" value="PH domain-like"/>
    <property type="match status" value="1"/>
</dbReference>
<sequence length="126" mass="14006">MSIFDRLTGKAGKVDNASAMNVIQDILTSTEEVVSTYKLIRDFIVFTNKRLILIDIQGVGSKRDIQSVPYKSISRFSIETAGTTDLDAEIDIFISSATEPIIRLELGRNRDNLNEIARTLAEEILG</sequence>
<comment type="caution">
    <text evidence="2">The sequence shown here is derived from an EMBL/GenBank/DDBJ whole genome shotgun (WGS) entry which is preliminary data.</text>
</comment>
<gene>
    <name evidence="2" type="ORF">FEZ33_08235</name>
</gene>
<dbReference type="InterPro" id="IPR037063">
    <property type="entry name" value="PHb_sf"/>
</dbReference>